<dbReference type="FunFam" id="3.90.230.10:FF:000002">
    <property type="entry name" value="Xaa-Pro aminopeptidase 3"/>
    <property type="match status" value="1"/>
</dbReference>
<dbReference type="Proteomes" id="UP000015380">
    <property type="component" value="Chromosome"/>
</dbReference>
<reference evidence="16" key="2">
    <citation type="journal article" date="2016" name="Environ. Microbiol. Rep.">
        <title>Analysis of defence systems and a conjugative IncP-1 plasmid in the marine polyaromatic hydrocarbons-degrading bacterium Cycloclasticus sp. 78-ME.</title>
        <authorList>
            <person name="Yakimov M.M."/>
            <person name="Crisafi F."/>
            <person name="Messina E."/>
            <person name="Smedile F."/>
            <person name="Lopatina A."/>
            <person name="Denaro R."/>
            <person name="Pieper D.H."/>
            <person name="Golyshin P.N."/>
            <person name="Giuliano L."/>
        </authorList>
    </citation>
    <scope>NUCLEOTIDE SEQUENCE [LARGE SCALE GENOMIC DNA]</scope>
    <source>
        <strain evidence="16">78-ME</strain>
    </source>
</reference>
<evidence type="ECO:0000313" key="15">
    <source>
        <dbReference type="EMBL" id="AGS38817.1"/>
    </source>
</evidence>
<keyword evidence="6 13" id="KW-0479">Metal-binding</keyword>
<dbReference type="InterPro" id="IPR007865">
    <property type="entry name" value="Aminopep_P_N"/>
</dbReference>
<dbReference type="PROSITE" id="PS00491">
    <property type="entry name" value="PROLINE_PEPTIDASE"/>
    <property type="match status" value="1"/>
</dbReference>
<evidence type="ECO:0000256" key="5">
    <source>
        <dbReference type="ARBA" id="ARBA00022670"/>
    </source>
</evidence>
<dbReference type="Pfam" id="PF00557">
    <property type="entry name" value="Peptidase_M24"/>
    <property type="match status" value="1"/>
</dbReference>
<evidence type="ECO:0000256" key="13">
    <source>
        <dbReference type="RuleBase" id="RU000590"/>
    </source>
</evidence>
<proteinExistence type="inferred from homology"/>
<evidence type="ECO:0000256" key="2">
    <source>
        <dbReference type="ARBA" id="ARBA00001936"/>
    </source>
</evidence>
<dbReference type="InterPro" id="IPR000994">
    <property type="entry name" value="Pept_M24"/>
</dbReference>
<dbReference type="SMART" id="SM01011">
    <property type="entry name" value="AMP_N"/>
    <property type="match status" value="1"/>
</dbReference>
<name>S5TDF9_9GAMM</name>
<dbReference type="GO" id="GO:0030145">
    <property type="term" value="F:manganese ion binding"/>
    <property type="evidence" value="ECO:0007669"/>
    <property type="project" value="InterPro"/>
</dbReference>
<evidence type="ECO:0000256" key="7">
    <source>
        <dbReference type="ARBA" id="ARBA00022801"/>
    </source>
</evidence>
<dbReference type="NCBIfam" id="NF008131">
    <property type="entry name" value="PRK10879.1"/>
    <property type="match status" value="1"/>
</dbReference>
<evidence type="ECO:0000259" key="14">
    <source>
        <dbReference type="SMART" id="SM01011"/>
    </source>
</evidence>
<accession>S5TDF9</accession>
<keyword evidence="5" id="KW-0645">Protease</keyword>
<keyword evidence="16" id="KW-1185">Reference proteome</keyword>
<dbReference type="AlphaFoldDB" id="S5TDF9"/>
<dbReference type="InterPro" id="IPR001131">
    <property type="entry name" value="Peptidase_M24B_aminopep-P_CS"/>
</dbReference>
<comment type="catalytic activity">
    <reaction evidence="1">
        <text>Release of any N-terminal amino acid, including proline, that is linked to proline, even from a dipeptide or tripeptide.</text>
        <dbReference type="EC" id="3.4.11.9"/>
    </reaction>
</comment>
<dbReference type="GO" id="GO:0005829">
    <property type="term" value="C:cytosol"/>
    <property type="evidence" value="ECO:0007669"/>
    <property type="project" value="TreeGrafter"/>
</dbReference>
<dbReference type="HOGENOM" id="CLU_017266_1_0_6"/>
<reference evidence="15 16" key="1">
    <citation type="submission" date="2013-05" db="EMBL/GenBank/DDBJ databases">
        <title>Between feast and famine: a lifestyle of most important marine PAH-degrading bacterium Cycloclasticus sp. 7ME.</title>
        <authorList>
            <person name="Yakimov M.M."/>
            <person name="Messina E."/>
            <person name="Genovese M."/>
            <person name="Denaro R."/>
            <person name="Crisafi F."/>
            <person name="Russo D."/>
            <person name="Cappello S."/>
            <person name="Santisi S."/>
            <person name="Smedile F."/>
            <person name="Golyshina O.V."/>
            <person name="Tran H."/>
            <person name="Pieper D.H."/>
            <person name="Golyshin P.N."/>
            <person name="Giuliano L."/>
        </authorList>
    </citation>
    <scope>NUCLEOTIDE SEQUENCE [LARGE SCALE GENOMIC DNA]</scope>
    <source>
        <strain evidence="15 16">78-ME</strain>
    </source>
</reference>
<evidence type="ECO:0000256" key="12">
    <source>
        <dbReference type="ARBA" id="ARBA00081411"/>
    </source>
</evidence>
<organism evidence="15 16">
    <name type="scientific">Cycloclasticus zancles 78-ME</name>
    <dbReference type="NCBI Taxonomy" id="1198232"/>
    <lineage>
        <taxon>Bacteria</taxon>
        <taxon>Pseudomonadati</taxon>
        <taxon>Pseudomonadota</taxon>
        <taxon>Gammaproteobacteria</taxon>
        <taxon>Thiotrichales</taxon>
        <taxon>Piscirickettsiaceae</taxon>
        <taxon>Cycloclasticus</taxon>
    </lineage>
</organism>
<evidence type="ECO:0000256" key="3">
    <source>
        <dbReference type="ARBA" id="ARBA00008766"/>
    </source>
</evidence>
<dbReference type="PANTHER" id="PTHR43226">
    <property type="entry name" value="XAA-PRO AMINOPEPTIDASE 3"/>
    <property type="match status" value="1"/>
</dbReference>
<dbReference type="RefSeq" id="WP_020932030.1">
    <property type="nucleotide sequence ID" value="NC_021917.1"/>
</dbReference>
<comment type="similarity">
    <text evidence="3 13">Belongs to the peptidase M24B family.</text>
</comment>
<gene>
    <name evidence="15" type="ORF">CYCME_0476</name>
</gene>
<evidence type="ECO:0000256" key="10">
    <source>
        <dbReference type="ARBA" id="ARBA00069363"/>
    </source>
</evidence>
<protein>
    <recommendedName>
        <fullName evidence="10">Xaa-Pro aminopeptidase</fullName>
        <ecNumber evidence="4">3.4.11.9</ecNumber>
    </recommendedName>
    <alternativeName>
        <fullName evidence="11">Aminopeptidase P II</fullName>
    </alternativeName>
    <alternativeName>
        <fullName evidence="12">X-Pro aminopeptidase</fullName>
    </alternativeName>
</protein>
<sequence>MIEEQKEFARRRQQFLRMVGEGNIAVIASASIMQRNSDVEFHFRQNSDFFYLSGFDEPESVIVFVPGREQGEYVLFCREYDEKTALWVGASAGLEGAVRDYAVDDAFPIDDIDDILPGLLENKNRLYFPMGAQPDFDQQLMDWSQQVRGRSRAGVSAPAEFISSDHILHEMRLIKSAQEIKWMKKAAKISVKAHIKAMQSCRPGMYEYQVEANLKHCFMSHGAQQEAYPAIVGGGHNGCVLHYIDNNAVLNDGDLLLIDAGCEWKKYASDITRTFPVNGVFNEEQKALYQLVLDAQYAAIEQVKPGNHWNDPHDAAVEVLTKGLVRLGLLQGSLSTLIKNEAYKPYYMHRTGHWLGMDVHDVGDYKLDDQWRLLEPGMVLTVEPGLYIHPNANEVDKKWRGMGIRIEDDVLVTKKGHEVLTDSVPKEIKDIESLMSKVNDD</sequence>
<dbReference type="MEROPS" id="M24.004"/>
<keyword evidence="9" id="KW-0464">Manganese</keyword>
<dbReference type="Gene3D" id="3.90.230.10">
    <property type="entry name" value="Creatinase/methionine aminopeptidase superfamily"/>
    <property type="match status" value="1"/>
</dbReference>
<evidence type="ECO:0000256" key="1">
    <source>
        <dbReference type="ARBA" id="ARBA00001424"/>
    </source>
</evidence>
<evidence type="ECO:0000256" key="4">
    <source>
        <dbReference type="ARBA" id="ARBA00012574"/>
    </source>
</evidence>
<evidence type="ECO:0000313" key="16">
    <source>
        <dbReference type="Proteomes" id="UP000015380"/>
    </source>
</evidence>
<comment type="cofactor">
    <cofactor evidence="2">
        <name>Mn(2+)</name>
        <dbReference type="ChEBI" id="CHEBI:29035"/>
    </cofactor>
</comment>
<dbReference type="SUPFAM" id="SSF53092">
    <property type="entry name" value="Creatinase/prolidase N-terminal domain"/>
    <property type="match status" value="1"/>
</dbReference>
<dbReference type="Pfam" id="PF05195">
    <property type="entry name" value="AMP_N"/>
    <property type="match status" value="1"/>
</dbReference>
<keyword evidence="8" id="KW-0482">Metalloprotease</keyword>
<dbReference type="InterPro" id="IPR029149">
    <property type="entry name" value="Creatin/AminoP/Spt16_N"/>
</dbReference>
<dbReference type="GO" id="GO:0006508">
    <property type="term" value="P:proteolysis"/>
    <property type="evidence" value="ECO:0007669"/>
    <property type="project" value="UniProtKB-KW"/>
</dbReference>
<dbReference type="Gene3D" id="3.40.350.10">
    <property type="entry name" value="Creatinase/prolidase N-terminal domain"/>
    <property type="match status" value="1"/>
</dbReference>
<dbReference type="PANTHER" id="PTHR43226:SF4">
    <property type="entry name" value="XAA-PRO AMINOPEPTIDASE 3"/>
    <property type="match status" value="1"/>
</dbReference>
<dbReference type="CDD" id="cd01087">
    <property type="entry name" value="Prolidase"/>
    <property type="match status" value="1"/>
</dbReference>
<dbReference type="GO" id="GO:0070006">
    <property type="term" value="F:metalloaminopeptidase activity"/>
    <property type="evidence" value="ECO:0007669"/>
    <property type="project" value="InterPro"/>
</dbReference>
<evidence type="ECO:0000256" key="8">
    <source>
        <dbReference type="ARBA" id="ARBA00023049"/>
    </source>
</evidence>
<dbReference type="KEGG" id="cza:CYCME_0476"/>
<feature type="domain" description="Aminopeptidase P N-terminal" evidence="14">
    <location>
        <begin position="3"/>
        <end position="137"/>
    </location>
</feature>
<keyword evidence="7 15" id="KW-0378">Hydrolase</keyword>
<evidence type="ECO:0000256" key="11">
    <source>
        <dbReference type="ARBA" id="ARBA00075356"/>
    </source>
</evidence>
<dbReference type="SUPFAM" id="SSF55920">
    <property type="entry name" value="Creatinase/aminopeptidase"/>
    <property type="match status" value="1"/>
</dbReference>
<dbReference type="eggNOG" id="COG0006">
    <property type="taxonomic scope" value="Bacteria"/>
</dbReference>
<evidence type="ECO:0000256" key="6">
    <source>
        <dbReference type="ARBA" id="ARBA00022723"/>
    </source>
</evidence>
<dbReference type="EC" id="3.4.11.9" evidence="4"/>
<evidence type="ECO:0000256" key="9">
    <source>
        <dbReference type="ARBA" id="ARBA00023211"/>
    </source>
</evidence>
<dbReference type="InterPro" id="IPR036005">
    <property type="entry name" value="Creatinase/aminopeptidase-like"/>
</dbReference>
<keyword evidence="15" id="KW-0031">Aminopeptidase</keyword>
<dbReference type="InterPro" id="IPR052433">
    <property type="entry name" value="X-Pro_dipept-like"/>
</dbReference>
<dbReference type="PATRIC" id="fig|1198232.3.peg.487"/>
<dbReference type="EMBL" id="CP005996">
    <property type="protein sequence ID" value="AGS38817.1"/>
    <property type="molecule type" value="Genomic_DNA"/>
</dbReference>